<evidence type="ECO:0000313" key="4">
    <source>
        <dbReference type="EMBL" id="KAG8461520.1"/>
    </source>
</evidence>
<dbReference type="InterPro" id="IPR007122">
    <property type="entry name" value="Villin/Gelsolin"/>
</dbReference>
<dbReference type="PANTHER" id="PTHR11977">
    <property type="entry name" value="VILLIN"/>
    <property type="match status" value="1"/>
</dbReference>
<evidence type="ECO:0000259" key="3">
    <source>
        <dbReference type="Pfam" id="PF00626"/>
    </source>
</evidence>
<dbReference type="InterPro" id="IPR007123">
    <property type="entry name" value="Gelsolin-like_dom"/>
</dbReference>
<evidence type="ECO:0000256" key="2">
    <source>
        <dbReference type="SAM" id="MobiDB-lite"/>
    </source>
</evidence>
<dbReference type="OrthoDB" id="6375767at2759"/>
<dbReference type="CDD" id="cd11290">
    <property type="entry name" value="gelsolin_S1_like"/>
    <property type="match status" value="1"/>
</dbReference>
<feature type="domain" description="Gelsolin-like" evidence="3">
    <location>
        <begin position="318"/>
        <end position="399"/>
    </location>
</feature>
<dbReference type="Proteomes" id="UP000751190">
    <property type="component" value="Unassembled WGS sequence"/>
</dbReference>
<feature type="domain" description="Gelsolin-like" evidence="3">
    <location>
        <begin position="823"/>
        <end position="898"/>
    </location>
</feature>
<reference evidence="4" key="1">
    <citation type="submission" date="2021-05" db="EMBL/GenBank/DDBJ databases">
        <title>The genome of the haptophyte Pavlova lutheri (Diacronema luteri, Pavlovales) - a model for lipid biosynthesis in eukaryotic algae.</title>
        <authorList>
            <person name="Hulatt C.J."/>
            <person name="Posewitz M.C."/>
        </authorList>
    </citation>
    <scope>NUCLEOTIDE SEQUENCE</scope>
    <source>
        <strain evidence="4">NIVA-4/92</strain>
    </source>
</reference>
<feature type="region of interest" description="Disordered" evidence="2">
    <location>
        <begin position="758"/>
        <end position="782"/>
    </location>
</feature>
<dbReference type="SUPFAM" id="SSF55753">
    <property type="entry name" value="Actin depolymerizing proteins"/>
    <property type="match status" value="6"/>
</dbReference>
<feature type="domain" description="Gelsolin-like" evidence="3">
    <location>
        <begin position="478"/>
        <end position="558"/>
    </location>
</feature>
<dbReference type="GO" id="GO:0051015">
    <property type="term" value="F:actin filament binding"/>
    <property type="evidence" value="ECO:0007669"/>
    <property type="project" value="InterPro"/>
</dbReference>
<keyword evidence="1" id="KW-0677">Repeat</keyword>
<sequence>MASGLVVDIKAMRAQAKVVNTQKTAGVRPGEDFGPTAGTAPGVEVWRIEKLQVVPVDKRQHGKFYSGDSYIVLHTRARATKLVWDLYFWLGAATSQDEAAVAAYKTVELDNRLGGAPTQHRETQGHESAEFRAVFSSIQYLKGGVDSALRAASARGGKPEPRLLHCKGAKTVLVSEVEKKAASLNHGDVYVLDAGDVVYQWNGREANRREKAKALEVAISIRDDDRSGRAQLVVIDDVPAGADDRAAADLDDDEKSFWSHLKGQRTEVRAAAQAGSDDAVATPRPSGAPAAISAPKLFRISDARGSLYMAPAGATGAPLARALLDDDDAFLLDASGGESASGGGSAATGAIYVWIGKRASAEERAGAVRVAEKYVRTHRRPASTQISRVASGGEPAAFRAHFVDWAAHGSALVTDLDSFRRAQARTAAAGAQSSEDELAAQMVAPTPRSGGAEGPEASPLPAPPPAGAVSVYRIEQFERVQLPPTEHGLLNGSDCYVVSFCEKAAGVERTTVYYWLGSHASADEKGAAAIQTVHLSDALGGGCAQVRVCQGHETPRFLSLFAPRLVVFAAGGVASGFRKVNFASAESEDSGGGGGAAGAGAKALAPPPAGGALFHVRGTCAQDVHAVQLEGAVASALSSYDCFVVQSPIAAAGASSAGLGMPKWMGAALSNASSTAPTLWVWRGAHANAAERDGALAAAQLVKSATAAGLNPNVLGVNAGSHRGAAAGTARGAIADVAIVPVDEGSEPAAFWAALGGKTDYTRSQPQPDRGAKDPPPSQRGGIFGWMGGVARGLAANSAYNYTPDDARLFHVTDRTGTLKVEEICNFAQDDLDPEDVSILDAGSVLYVWIGAGASARERAHAPKLADKFVERSAATTGRSAQVPIMQIDAGHEPPHFKALFHGWSDEKTAATYDPYEERLRVASARRAQSHAAADMAADAAAAGAKASR</sequence>
<organism evidence="4 5">
    <name type="scientific">Diacronema lutheri</name>
    <name type="common">Unicellular marine alga</name>
    <name type="synonym">Monochrysis lutheri</name>
    <dbReference type="NCBI Taxonomy" id="2081491"/>
    <lineage>
        <taxon>Eukaryota</taxon>
        <taxon>Haptista</taxon>
        <taxon>Haptophyta</taxon>
        <taxon>Pavlovophyceae</taxon>
        <taxon>Pavlovales</taxon>
        <taxon>Pavlovaceae</taxon>
        <taxon>Diacronema</taxon>
    </lineage>
</organism>
<comment type="caution">
    <text evidence="4">The sequence shown here is derived from an EMBL/GenBank/DDBJ whole genome shotgun (WGS) entry which is preliminary data.</text>
</comment>
<gene>
    <name evidence="4" type="ORF">KFE25_001124</name>
</gene>
<evidence type="ECO:0000256" key="1">
    <source>
        <dbReference type="ARBA" id="ARBA00022737"/>
    </source>
</evidence>
<name>A0A8J5XES3_DIALT</name>
<proteinExistence type="predicted"/>
<dbReference type="EMBL" id="JAGTXO010000025">
    <property type="protein sequence ID" value="KAG8461520.1"/>
    <property type="molecule type" value="Genomic_DNA"/>
</dbReference>
<feature type="domain" description="Gelsolin-like" evidence="3">
    <location>
        <begin position="171"/>
        <end position="236"/>
    </location>
</feature>
<dbReference type="PANTHER" id="PTHR11977:SF51">
    <property type="entry name" value="PROTEIN FLIGHTLESS-1 HOMOLOG"/>
    <property type="match status" value="1"/>
</dbReference>
<dbReference type="Gene3D" id="3.40.20.10">
    <property type="entry name" value="Severin"/>
    <property type="match status" value="6"/>
</dbReference>
<dbReference type="SMART" id="SM00262">
    <property type="entry name" value="GEL"/>
    <property type="match status" value="6"/>
</dbReference>
<protein>
    <recommendedName>
        <fullName evidence="3">Gelsolin-like domain-containing protein</fullName>
    </recommendedName>
</protein>
<dbReference type="CDD" id="cd11289">
    <property type="entry name" value="gelsolin_S2_like"/>
    <property type="match status" value="1"/>
</dbReference>
<dbReference type="InterPro" id="IPR029006">
    <property type="entry name" value="ADF-H/Gelsolin-like_dom_sf"/>
</dbReference>
<evidence type="ECO:0000313" key="5">
    <source>
        <dbReference type="Proteomes" id="UP000751190"/>
    </source>
</evidence>
<dbReference type="PRINTS" id="PR00597">
    <property type="entry name" value="GELSOLIN"/>
</dbReference>
<keyword evidence="5" id="KW-1185">Reference proteome</keyword>
<dbReference type="OMA" id="EPASFWV"/>
<feature type="domain" description="Gelsolin-like" evidence="3">
    <location>
        <begin position="52"/>
        <end position="132"/>
    </location>
</feature>
<dbReference type="AlphaFoldDB" id="A0A8J5XES3"/>
<dbReference type="Pfam" id="PF00626">
    <property type="entry name" value="Gelsolin"/>
    <property type="match status" value="5"/>
</dbReference>
<accession>A0A8J5XES3</accession>